<proteinExistence type="predicted"/>
<name>Q6IIV9_DROME</name>
<evidence type="ECO:0000313" key="2">
    <source>
        <dbReference type="EMBL" id="DAA03157.1"/>
    </source>
</evidence>
<gene>
    <name evidence="2" type="ORF">HDC16858</name>
</gene>
<protein>
    <submittedName>
        <fullName evidence="2">HDC16858</fullName>
    </submittedName>
</protein>
<dbReference type="EMBL" id="BK002957">
    <property type="protein sequence ID" value="DAA03157.1"/>
    <property type="molecule type" value="Genomic_DNA"/>
</dbReference>
<organism evidence="2">
    <name type="scientific">Drosophila melanogaster</name>
    <name type="common">Fruit fly</name>
    <dbReference type="NCBI Taxonomy" id="7227"/>
    <lineage>
        <taxon>Eukaryota</taxon>
        <taxon>Metazoa</taxon>
        <taxon>Ecdysozoa</taxon>
        <taxon>Arthropoda</taxon>
        <taxon>Hexapoda</taxon>
        <taxon>Insecta</taxon>
        <taxon>Pterygota</taxon>
        <taxon>Neoptera</taxon>
        <taxon>Endopterygota</taxon>
        <taxon>Diptera</taxon>
        <taxon>Brachycera</taxon>
        <taxon>Muscomorpha</taxon>
        <taxon>Ephydroidea</taxon>
        <taxon>Drosophilidae</taxon>
        <taxon>Drosophila</taxon>
        <taxon>Sophophora</taxon>
    </lineage>
</organism>
<evidence type="ECO:0000256" key="1">
    <source>
        <dbReference type="SAM" id="MobiDB-lite"/>
    </source>
</evidence>
<accession>Q6IIV9</accession>
<feature type="region of interest" description="Disordered" evidence="1">
    <location>
        <begin position="279"/>
        <end position="313"/>
    </location>
</feature>
<sequence>MKPTRLPLFKLLFSHVSDGNTSRSHTTVGLSRTWDREGPGRACLLAHGCGSAYLELSLQLIGVTCQVGQCGHVVAEALAGGHGDGLALQSVRPCSGCHRAIMAGTVGRDRGHGPSQVQDQDRGGIHCDAYHGYFFECKARKLDRYVDQPHQQQTKLNDCGSVAVGGGVEGCLQKADLQISQLSSQLIPHLAGYSREDGGQTQTNRNMAMEVLISSRGSKYQEKGGMAPASNSFRHPADFSLPTLSFFLCRSHTSNAIITMPGIIRQLATPCELPRLRLKQSKVTPSTKGGEKPAMRTKSVTWDYPLSPVTPAK</sequence>
<reference evidence="2" key="1">
    <citation type="journal article" date="2003" name="Genome Biol.">
        <title>An integrated gene annotation and transcriptional profiling approach towards the full gene content of the Drosophila genome.</title>
        <authorList>
            <person name="Hild M."/>
            <person name="Beckmann B."/>
            <person name="Haas S.A."/>
            <person name="Koch B."/>
            <person name="Solovyev V."/>
            <person name="Busold C."/>
            <person name="Fellenberg K."/>
            <person name="Boutros M."/>
            <person name="Vingron M."/>
            <person name="Sauer F."/>
            <person name="Hoheisel J.D."/>
            <person name="Paro R."/>
        </authorList>
    </citation>
    <scope>NUCLEOTIDE SEQUENCE</scope>
</reference>
<dbReference type="AlphaFoldDB" id="Q6IIV9"/>